<dbReference type="PANTHER" id="PTHR47447:SF15">
    <property type="entry name" value="OS02G0120000 PROTEIN"/>
    <property type="match status" value="1"/>
</dbReference>
<sequence length="1087" mass="121457">MLGGPRMAAEAGKRALRSGSVRSTPINTLLPTFLCPAFEALPPTTTRSRTRPLSISRPTKSTRKSQSSLVTAAPRIRLQHHPTTRSLLASSRSYSSQAVAAAAPDQSPTPHYSQEGRPQIWHRNQHEAHTAGSSHLRTSRQSSKPLSSSSDWRRKFPSTQWRRELDFNRYSPPLSHRQLPENAPALYEDEIKASVAWLPESSWTLSLPHNYPLRHELFLILDSLDGIALSTSDPTCADLLTETLRQARELIWENREHPLHSKEDIDVALYLAGKVAQTFVKLDAEDSMDRLMAFLNFTKTRIGPLPLPCFHALAALAGITRRYDAVLKILQIAQQHHRGIVDSELLHLRLRALIAQSETADLTRYWDQFTAAHISVPRKTFDLLLRTHVRRQDVAQVNQVLEAMPQHNHEVNARAWLTILRGFQTFRPALAAMLKRDAKIVHSPTLHVVNRLLMLLTNELNVDDVLMVLHIFRIPYDTELDLMKGNAYGDEMSIVEGPGPQPDAQTYNILTRMFGRLGRYKEALAFFKLAIHASKHSKNGKKALQLGSSHVMKSLLNSGHPVRAMTFATEVLGLPYFGTARGKRAPTIDYKLPEVEIAATTAHYRILLECASAMGSADSARRTLVHLLRQRKEIDHSVQKGLARLVFSTIDKDAFDSVRVIQKLLPQSSECAESEREQRLKSLSDLWEYLGTSDRIVLASTHSTDLDRTAGADRSKLKRTHSASPSSSKSFTSKDELRDWLINAPSLLPSSVLSASDSNTSASDIAADLARPLSPEAYALRIRVYAVVRRDYESAQHVYSSMLTHGVRPTMMHVAPLIEGLIAVGQITQAQRLKHNAKEVTGHQPTLRIHTALIRAYVRAGDNKSARREIQELVENGYEIDDTIANIIEAAQVSKGQFSLVDSREVDVGKDTQGVATRFHALMRLKRYLAAQEFLESALDSGLRSDKVIHDLVRKSASYLIKVRARAKELTMARVPHKGLNSTTSTPIITRSGTGTAAKTTQVQSGMEGETVAHHFELIRAAHLARMNADRIARQMRKYTQLTKKEMKEHRKKVVSLILDFADGKLHEAARASTDSEELSSGAAMRR</sequence>
<accession>A0A077QYC4</accession>
<feature type="compositionally biased region" description="Low complexity" evidence="5">
    <location>
        <begin position="41"/>
        <end position="59"/>
    </location>
</feature>
<dbReference type="InterPro" id="IPR002885">
    <property type="entry name" value="PPR_rpt"/>
</dbReference>
<evidence type="ECO:0000256" key="5">
    <source>
        <dbReference type="SAM" id="MobiDB-lite"/>
    </source>
</evidence>
<feature type="region of interest" description="Disordered" evidence="5">
    <location>
        <begin position="708"/>
        <end position="731"/>
    </location>
</feature>
<feature type="compositionally biased region" description="Low complexity" evidence="5">
    <location>
        <begin position="139"/>
        <end position="150"/>
    </location>
</feature>
<feature type="compositionally biased region" description="Low complexity" evidence="5">
    <location>
        <begin position="85"/>
        <end position="103"/>
    </location>
</feature>
<evidence type="ECO:0000313" key="6">
    <source>
        <dbReference type="EMBL" id="CDI51716.1"/>
    </source>
</evidence>
<keyword evidence="2" id="KW-0677">Repeat</keyword>
<organism evidence="6">
    <name type="scientific">Melanopsichium pennsylvanicum 4</name>
    <dbReference type="NCBI Taxonomy" id="1398559"/>
    <lineage>
        <taxon>Eukaryota</taxon>
        <taxon>Fungi</taxon>
        <taxon>Dikarya</taxon>
        <taxon>Basidiomycota</taxon>
        <taxon>Ustilaginomycotina</taxon>
        <taxon>Ustilaginomycetes</taxon>
        <taxon>Ustilaginales</taxon>
        <taxon>Ustilaginaceae</taxon>
        <taxon>Melanopsichium</taxon>
    </lineage>
</organism>
<proteinExistence type="inferred from homology"/>
<evidence type="ECO:0000256" key="4">
    <source>
        <dbReference type="ARBA" id="ARBA00044511"/>
    </source>
</evidence>
<feature type="region of interest" description="Disordered" evidence="5">
    <location>
        <begin position="41"/>
        <end position="153"/>
    </location>
</feature>
<comment type="similarity">
    <text evidence="1">Belongs to the CCM1 family.</text>
</comment>
<dbReference type="Pfam" id="PF01535">
    <property type="entry name" value="PPR"/>
    <property type="match status" value="1"/>
</dbReference>
<dbReference type="Gene3D" id="1.25.40.10">
    <property type="entry name" value="Tetratricopeptide repeat domain"/>
    <property type="match status" value="2"/>
</dbReference>
<name>A0A077QYC4_9BASI</name>
<dbReference type="AlphaFoldDB" id="A0A077QYC4"/>
<comment type="subunit">
    <text evidence="4">Binds to mitochondrial small subunit 15S rRNA.</text>
</comment>
<dbReference type="EMBL" id="HG529514">
    <property type="protein sequence ID" value="CDI51716.1"/>
    <property type="molecule type" value="Genomic_DNA"/>
</dbReference>
<feature type="compositionally biased region" description="Low complexity" evidence="5">
    <location>
        <begin position="722"/>
        <end position="731"/>
    </location>
</feature>
<reference evidence="6" key="1">
    <citation type="journal article" date="2014" name="Genome Biol. Evol.">
        <title>Gene Loss Rather Than Gene Gain Is Associated with a Host Jump from Monocots to Dicots in the Smut Fungus Melanopsichium pennsylvanicum.</title>
        <authorList>
            <person name="Sharma R."/>
            <person name="Mishra B."/>
            <person name="Runge F."/>
            <person name="Thines M."/>
        </authorList>
    </citation>
    <scope>NUCLEOTIDE SEQUENCE</scope>
    <source>
        <strain evidence="6">4</strain>
    </source>
</reference>
<evidence type="ECO:0000256" key="2">
    <source>
        <dbReference type="ARBA" id="ARBA00022737"/>
    </source>
</evidence>
<comment type="function">
    <text evidence="3">Regulates mitochondrial small subunit maturation by controlling 15S rRNA 5'-end processing. Localizes to the 5' precursor of the 15S rRNA in a position that is subsequently occupied by mS47 in the mature yeast mtSSU. Uses structure and sequence-specific RNA recognition, binding to a single-stranded region of the precursor and specifically recognizing bases -6 to -1. The exchange of Ccm1 for mS47 is coupled to the irreversible removal of precursor rRNA that is accompanied by conformational changes of the mitoribosomal proteins uS5m and mS26. These conformational changes signal completion of 5'-end rRNA processing through protection of the mature 5'-end of the 15S rRNA and stabilization of mS47. The removal of the 5' precursor together with the dissociation of Ccm1 may be catalyzed by the 5'-3' exoribonuclease Pet127. Involved in the specific removal of group I introns in mitochondrial encoded transcripts.</text>
</comment>
<evidence type="ECO:0000256" key="3">
    <source>
        <dbReference type="ARBA" id="ARBA00044493"/>
    </source>
</evidence>
<evidence type="ECO:0000256" key="1">
    <source>
        <dbReference type="ARBA" id="ARBA00006192"/>
    </source>
</evidence>
<dbReference type="PANTHER" id="PTHR47447">
    <property type="entry name" value="OS03G0856100 PROTEIN"/>
    <property type="match status" value="1"/>
</dbReference>
<dbReference type="InterPro" id="IPR011990">
    <property type="entry name" value="TPR-like_helical_dom_sf"/>
</dbReference>
<protein>
    <submittedName>
        <fullName evidence="6">Uncharacterized protein</fullName>
    </submittedName>
</protein>